<evidence type="ECO:0000256" key="8">
    <source>
        <dbReference type="ARBA" id="ARBA00022777"/>
    </source>
</evidence>
<name>A0A176K0N0_9BACT</name>
<dbReference type="Proteomes" id="UP000077339">
    <property type="component" value="Unassembled WGS sequence"/>
</dbReference>
<evidence type="ECO:0000313" key="17">
    <source>
        <dbReference type="Proteomes" id="UP000077339"/>
    </source>
</evidence>
<comment type="caution">
    <text evidence="16">The sequence shown here is derived from an EMBL/GenBank/DDBJ whole genome shotgun (WGS) entry which is preliminary data.</text>
</comment>
<dbReference type="GO" id="GO:0003919">
    <property type="term" value="F:FMN adenylyltransferase activity"/>
    <property type="evidence" value="ECO:0007669"/>
    <property type="project" value="UniProtKB-UniRule"/>
</dbReference>
<keyword evidence="17" id="KW-1185">Reference proteome</keyword>
<dbReference type="SMART" id="SM00904">
    <property type="entry name" value="Flavokinase"/>
    <property type="match status" value="1"/>
</dbReference>
<dbReference type="EC" id="2.7.7.2" evidence="14"/>
<dbReference type="OrthoDB" id="9803667at2"/>
<dbReference type="InterPro" id="IPR015864">
    <property type="entry name" value="FAD_synthase"/>
</dbReference>
<dbReference type="EC" id="2.7.1.26" evidence="14"/>
<dbReference type="SUPFAM" id="SSF82114">
    <property type="entry name" value="Riboflavin kinase-like"/>
    <property type="match status" value="1"/>
</dbReference>
<dbReference type="PIRSF" id="PIRSF004491">
    <property type="entry name" value="FAD_Synth"/>
    <property type="match status" value="1"/>
</dbReference>
<dbReference type="GO" id="GO:0009398">
    <property type="term" value="P:FMN biosynthetic process"/>
    <property type="evidence" value="ECO:0007669"/>
    <property type="project" value="UniProtKB-UniRule"/>
</dbReference>
<dbReference type="CDD" id="cd02064">
    <property type="entry name" value="FAD_synthetase_N"/>
    <property type="match status" value="1"/>
</dbReference>
<accession>A0A176K0N0</accession>
<keyword evidence="5 14" id="KW-0808">Transferase</keyword>
<evidence type="ECO:0000256" key="2">
    <source>
        <dbReference type="ARBA" id="ARBA00005201"/>
    </source>
</evidence>
<dbReference type="GO" id="GO:0005524">
    <property type="term" value="F:ATP binding"/>
    <property type="evidence" value="ECO:0007669"/>
    <property type="project" value="UniProtKB-UniRule"/>
</dbReference>
<evidence type="ECO:0000256" key="10">
    <source>
        <dbReference type="ARBA" id="ARBA00022840"/>
    </source>
</evidence>
<dbReference type="InterPro" id="IPR023468">
    <property type="entry name" value="Riboflavin_kinase"/>
</dbReference>
<organism evidence="16 17">
    <name type="scientific">Kosmotoga arenicorallina S304</name>
    <dbReference type="NCBI Taxonomy" id="1453497"/>
    <lineage>
        <taxon>Bacteria</taxon>
        <taxon>Thermotogati</taxon>
        <taxon>Thermotogota</taxon>
        <taxon>Thermotogae</taxon>
        <taxon>Kosmotogales</taxon>
        <taxon>Kosmotogaceae</taxon>
        <taxon>Kosmotoga</taxon>
    </lineage>
</organism>
<dbReference type="SUPFAM" id="SSF52374">
    <property type="entry name" value="Nucleotidylyl transferase"/>
    <property type="match status" value="1"/>
</dbReference>
<sequence length="303" mass="34539">MFVACIGTFDGVHAGHRKIIDEAVNLSKNLKANSIAISMIYPWQYYFPNFPGLIYPVSQRIELILDTGIEDVITVNMAEIKDIEPEDYISSLLSQGLKGLVVGEDFTFGKNARGDVKMLSRMAADYGFELKTIPKQTYQSKRISSSWIREAIARGDIKLAGKLLQRPYHIFGQVYRDQGLGGKLGFPTANISRGEDKLVHPRSGVYIVRSIIDNETVFGLLNVGFRPTINPSEEVKYEVYYLDFEKELYSKVIEMDLLEYLRPELKFNTLDDLIKAIKRDERIARAWIAKHLSNQGEKEIENF</sequence>
<evidence type="ECO:0000256" key="3">
    <source>
        <dbReference type="ARBA" id="ARBA00022630"/>
    </source>
</evidence>
<comment type="catalytic activity">
    <reaction evidence="12 14">
        <text>riboflavin + ATP = FMN + ADP + H(+)</text>
        <dbReference type="Rhea" id="RHEA:14357"/>
        <dbReference type="ChEBI" id="CHEBI:15378"/>
        <dbReference type="ChEBI" id="CHEBI:30616"/>
        <dbReference type="ChEBI" id="CHEBI:57986"/>
        <dbReference type="ChEBI" id="CHEBI:58210"/>
        <dbReference type="ChEBI" id="CHEBI:456216"/>
        <dbReference type="EC" id="2.7.1.26"/>
    </reaction>
</comment>
<comment type="similarity">
    <text evidence="14">Belongs to the ribF family.</text>
</comment>
<dbReference type="InterPro" id="IPR002606">
    <property type="entry name" value="Riboflavin_kinase_bac"/>
</dbReference>
<dbReference type="Pfam" id="PF06574">
    <property type="entry name" value="FAD_syn"/>
    <property type="match status" value="1"/>
</dbReference>
<evidence type="ECO:0000256" key="6">
    <source>
        <dbReference type="ARBA" id="ARBA00022695"/>
    </source>
</evidence>
<dbReference type="GO" id="GO:0006747">
    <property type="term" value="P:FAD biosynthetic process"/>
    <property type="evidence" value="ECO:0007669"/>
    <property type="project" value="UniProtKB-UniRule"/>
</dbReference>
<keyword evidence="8 14" id="KW-0418">Kinase</keyword>
<evidence type="ECO:0000256" key="12">
    <source>
        <dbReference type="ARBA" id="ARBA00047880"/>
    </source>
</evidence>
<evidence type="ECO:0000256" key="4">
    <source>
        <dbReference type="ARBA" id="ARBA00022643"/>
    </source>
</evidence>
<evidence type="ECO:0000256" key="14">
    <source>
        <dbReference type="PIRNR" id="PIRNR004491"/>
    </source>
</evidence>
<evidence type="ECO:0000256" key="1">
    <source>
        <dbReference type="ARBA" id="ARBA00004726"/>
    </source>
</evidence>
<keyword evidence="9 14" id="KW-0274">FAD</keyword>
<evidence type="ECO:0000256" key="13">
    <source>
        <dbReference type="ARBA" id="ARBA00049494"/>
    </source>
</evidence>
<protein>
    <recommendedName>
        <fullName evidence="14">Riboflavin biosynthesis protein</fullName>
    </recommendedName>
    <domain>
        <recommendedName>
            <fullName evidence="14">Riboflavin kinase</fullName>
            <ecNumber evidence="14">2.7.1.26</ecNumber>
        </recommendedName>
        <alternativeName>
            <fullName evidence="14">Flavokinase</fullName>
        </alternativeName>
    </domain>
    <domain>
        <recommendedName>
            <fullName evidence="14">FMN adenylyltransferase</fullName>
            <ecNumber evidence="14">2.7.7.2</ecNumber>
        </recommendedName>
        <alternativeName>
            <fullName evidence="14">FAD pyrophosphorylase</fullName>
        </alternativeName>
        <alternativeName>
            <fullName evidence="14">FAD synthase</fullName>
        </alternativeName>
    </domain>
</protein>
<dbReference type="Pfam" id="PF01687">
    <property type="entry name" value="Flavokinase"/>
    <property type="match status" value="1"/>
</dbReference>
<dbReference type="UniPathway" id="UPA00277">
    <property type="reaction ID" value="UER00407"/>
</dbReference>
<keyword evidence="3 14" id="KW-0285">Flavoprotein</keyword>
<dbReference type="GO" id="GO:0008531">
    <property type="term" value="F:riboflavin kinase activity"/>
    <property type="evidence" value="ECO:0007669"/>
    <property type="project" value="UniProtKB-UniRule"/>
</dbReference>
<dbReference type="GO" id="GO:0009231">
    <property type="term" value="P:riboflavin biosynthetic process"/>
    <property type="evidence" value="ECO:0007669"/>
    <property type="project" value="InterPro"/>
</dbReference>
<gene>
    <name evidence="16" type="ORF">AT15_01470</name>
</gene>
<evidence type="ECO:0000256" key="7">
    <source>
        <dbReference type="ARBA" id="ARBA00022741"/>
    </source>
</evidence>
<keyword evidence="7 14" id="KW-0547">Nucleotide-binding</keyword>
<dbReference type="InterPro" id="IPR015865">
    <property type="entry name" value="Riboflavin_kinase_bac/euk"/>
</dbReference>
<dbReference type="PANTHER" id="PTHR22749">
    <property type="entry name" value="RIBOFLAVIN KINASE/FMN ADENYLYLTRANSFERASE"/>
    <property type="match status" value="1"/>
</dbReference>
<proteinExistence type="inferred from homology"/>
<comment type="pathway">
    <text evidence="2 14">Cofactor biosynthesis; FMN biosynthesis; FMN from riboflavin (ATP route): step 1/1.</text>
</comment>
<dbReference type="InterPro" id="IPR023465">
    <property type="entry name" value="Riboflavin_kinase_dom_sf"/>
</dbReference>
<comment type="catalytic activity">
    <reaction evidence="13 14">
        <text>FMN + ATP + H(+) = FAD + diphosphate</text>
        <dbReference type="Rhea" id="RHEA:17237"/>
        <dbReference type="ChEBI" id="CHEBI:15378"/>
        <dbReference type="ChEBI" id="CHEBI:30616"/>
        <dbReference type="ChEBI" id="CHEBI:33019"/>
        <dbReference type="ChEBI" id="CHEBI:57692"/>
        <dbReference type="ChEBI" id="CHEBI:58210"/>
        <dbReference type="EC" id="2.7.7.2"/>
    </reaction>
</comment>
<dbReference type="AlphaFoldDB" id="A0A176K0N0"/>
<dbReference type="Gene3D" id="3.40.50.620">
    <property type="entry name" value="HUPs"/>
    <property type="match status" value="1"/>
</dbReference>
<keyword evidence="6 14" id="KW-0548">Nucleotidyltransferase</keyword>
<evidence type="ECO:0000259" key="15">
    <source>
        <dbReference type="SMART" id="SM00904"/>
    </source>
</evidence>
<dbReference type="InterPro" id="IPR014729">
    <property type="entry name" value="Rossmann-like_a/b/a_fold"/>
</dbReference>
<evidence type="ECO:0000256" key="9">
    <source>
        <dbReference type="ARBA" id="ARBA00022827"/>
    </source>
</evidence>
<keyword evidence="10 14" id="KW-0067">ATP-binding</keyword>
<dbReference type="Gene3D" id="2.40.30.30">
    <property type="entry name" value="Riboflavin kinase-like"/>
    <property type="match status" value="1"/>
</dbReference>
<evidence type="ECO:0000256" key="5">
    <source>
        <dbReference type="ARBA" id="ARBA00022679"/>
    </source>
</evidence>
<dbReference type="NCBIfam" id="TIGR00083">
    <property type="entry name" value="ribF"/>
    <property type="match status" value="1"/>
</dbReference>
<dbReference type="PANTHER" id="PTHR22749:SF6">
    <property type="entry name" value="RIBOFLAVIN KINASE"/>
    <property type="match status" value="1"/>
</dbReference>
<keyword evidence="4 14" id="KW-0288">FMN</keyword>
<comment type="pathway">
    <text evidence="1 14">Cofactor biosynthesis; FAD biosynthesis; FAD from FMN: step 1/1.</text>
</comment>
<dbReference type="STRING" id="1453497.AT15_01470"/>
<dbReference type="PATRIC" id="fig|1453497.3.peg.302"/>
<keyword evidence="11" id="KW-0511">Multifunctional enzyme</keyword>
<evidence type="ECO:0000256" key="11">
    <source>
        <dbReference type="ARBA" id="ARBA00023268"/>
    </source>
</evidence>
<reference evidence="16 17" key="1">
    <citation type="submission" date="2014-02" db="EMBL/GenBank/DDBJ databases">
        <title>Kosmotoga genome sequencing.</title>
        <authorList>
            <person name="Pollo S.M."/>
            <person name="Charchuk R."/>
            <person name="Nesbo C.L."/>
        </authorList>
    </citation>
    <scope>NUCLEOTIDE SEQUENCE [LARGE SCALE GENOMIC DNA]</scope>
    <source>
        <strain evidence="16 17">S304</strain>
    </source>
</reference>
<feature type="domain" description="Riboflavin kinase" evidence="15">
    <location>
        <begin position="163"/>
        <end position="289"/>
    </location>
</feature>
<dbReference type="RefSeq" id="WP_068347976.1">
    <property type="nucleotide sequence ID" value="NZ_JFHK01000017.1"/>
</dbReference>
<evidence type="ECO:0000313" key="16">
    <source>
        <dbReference type="EMBL" id="OAA29735.1"/>
    </source>
</evidence>
<dbReference type="EMBL" id="JFHK01000017">
    <property type="protein sequence ID" value="OAA29735.1"/>
    <property type="molecule type" value="Genomic_DNA"/>
</dbReference>
<dbReference type="UniPathway" id="UPA00276">
    <property type="reaction ID" value="UER00406"/>
</dbReference>